<protein>
    <submittedName>
        <fullName evidence="1">Uncharacterized protein</fullName>
    </submittedName>
</protein>
<keyword evidence="2" id="KW-1185">Reference proteome</keyword>
<gene>
    <name evidence="1" type="ORF">F53441_2427</name>
</gene>
<name>A0A8H4NXU5_9HYPO</name>
<proteinExistence type="predicted"/>
<dbReference type="AlphaFoldDB" id="A0A8H4NXU5"/>
<reference evidence="1" key="1">
    <citation type="submission" date="2020-01" db="EMBL/GenBank/DDBJ databases">
        <title>Identification and distribution of gene clusters putatively required for synthesis of sphingolipid metabolism inhibitors in phylogenetically diverse species of the filamentous fungus Fusarium.</title>
        <authorList>
            <person name="Kim H.-S."/>
            <person name="Busman M."/>
            <person name="Brown D.W."/>
            <person name="Divon H."/>
            <person name="Uhlig S."/>
            <person name="Proctor R.H."/>
        </authorList>
    </citation>
    <scope>NUCLEOTIDE SEQUENCE</scope>
    <source>
        <strain evidence="1">NRRL 53441</strain>
    </source>
</reference>
<accession>A0A8H4NXU5</accession>
<organism evidence="1 2">
    <name type="scientific">Fusarium austroafricanum</name>
    <dbReference type="NCBI Taxonomy" id="2364996"/>
    <lineage>
        <taxon>Eukaryota</taxon>
        <taxon>Fungi</taxon>
        <taxon>Dikarya</taxon>
        <taxon>Ascomycota</taxon>
        <taxon>Pezizomycotina</taxon>
        <taxon>Sordariomycetes</taxon>
        <taxon>Hypocreomycetidae</taxon>
        <taxon>Hypocreales</taxon>
        <taxon>Nectriaceae</taxon>
        <taxon>Fusarium</taxon>
        <taxon>Fusarium concolor species complex</taxon>
    </lineage>
</organism>
<dbReference type="EMBL" id="JAADJG010000101">
    <property type="protein sequence ID" value="KAF4455189.1"/>
    <property type="molecule type" value="Genomic_DNA"/>
</dbReference>
<sequence length="166" mass="18185">MSASNLQDVSLAVVDIFGGDVDGAEVVVEHAVEDRLMSLLNVASTVDDTEYDAAIDNILDTLEAAGESVFSQQNPTSNPRLTSLDDLHSVLYPETPNFQLKTVNGIPNLIPIRPSESYAVLDHRDGDGDVGFDISDWLPQYSSKDVLVWEVIVRERSLVSRVLVNE</sequence>
<evidence type="ECO:0000313" key="1">
    <source>
        <dbReference type="EMBL" id="KAF4455189.1"/>
    </source>
</evidence>
<dbReference type="OrthoDB" id="4062651at2759"/>
<dbReference type="Proteomes" id="UP000605986">
    <property type="component" value="Unassembled WGS sequence"/>
</dbReference>
<evidence type="ECO:0000313" key="2">
    <source>
        <dbReference type="Proteomes" id="UP000605986"/>
    </source>
</evidence>
<comment type="caution">
    <text evidence="1">The sequence shown here is derived from an EMBL/GenBank/DDBJ whole genome shotgun (WGS) entry which is preliminary data.</text>
</comment>